<feature type="region of interest" description="Disordered" evidence="1">
    <location>
        <begin position="45"/>
        <end position="98"/>
    </location>
</feature>
<dbReference type="EMBL" id="JAINDJ010000004">
    <property type="protein sequence ID" value="KAG9450390.1"/>
    <property type="molecule type" value="Genomic_DNA"/>
</dbReference>
<dbReference type="AlphaFoldDB" id="A0AAV7ENI5"/>
<feature type="compositionally biased region" description="Polar residues" evidence="1">
    <location>
        <begin position="612"/>
        <end position="621"/>
    </location>
</feature>
<dbReference type="PANTHER" id="PTHR34112">
    <property type="entry name" value="C-JUN-AMINO-TERMINAL KINASE-INTERACTING PROTEIN"/>
    <property type="match status" value="1"/>
</dbReference>
<sequence>MERSEPALVPEWLKGSNGGITGSGSSLHHFASSLQSDDIHSQLSTRNRLSVTSSDHDTTRSSGFSDRISSSHFRRSSSSNGSAMRDKDSTSYTRSYSSFGRTHRDRDWEKDLEKEFLLLGDHRDFSDSLTLLNNRMEKDTLRRSRSMISGKQGDMWPRKAGNDTNNGPLVGTSSSSVLTPIHKSTFERDFPSLGAEEKAAVSEIGRVSSPGLTAASQSLPLSSSTVIGGDGWTSALVEVPAIIGGSSILSPVPQSVPANSANIPPTISTGLNMAETLAQAPSRARTAPQLSVETQRLEELALKQSRQLIPVTPSMPKTSVNASEKPKPKVPRAGELATATKVAQQSFQLVNHSPRGTARSDIIKHSQSSSSKLLVLKSREKNGVSPAAVAKEAPISGNAARPSLGVVPPATFTPPLKSPNGPQLKKQSSSVSDRRPLSQAQNRNDFFNSLRKKVSSANPNHSSASSDSSTLVSSSLSEKSELQMPGSSSSLPVGKDATVVSLGSELDWVPTENGAHVAGNGDTCDVSETCPAVHTEKNLGSDEVVFPDEEEAAFLKSLGWEENGGEEEALTEEEIKAFYEEYMKLRPAAKLSKGLQQLNNVTIESPVGALDGTSTVLTSSDSEAEVD</sequence>
<feature type="compositionally biased region" description="Low complexity" evidence="1">
    <location>
        <begin position="365"/>
        <end position="374"/>
    </location>
</feature>
<evidence type="ECO:0000313" key="2">
    <source>
        <dbReference type="EMBL" id="KAG9450390.1"/>
    </source>
</evidence>
<proteinExistence type="predicted"/>
<feature type="region of interest" description="Disordered" evidence="1">
    <location>
        <begin position="605"/>
        <end position="627"/>
    </location>
</feature>
<feature type="region of interest" description="Disordered" evidence="1">
    <location>
        <begin position="312"/>
        <end position="332"/>
    </location>
</feature>
<gene>
    <name evidence="2" type="ORF">H6P81_010355</name>
</gene>
<reference evidence="2 3" key="1">
    <citation type="submission" date="2021-07" db="EMBL/GenBank/DDBJ databases">
        <title>The Aristolochia fimbriata genome: insights into angiosperm evolution, floral development and chemical biosynthesis.</title>
        <authorList>
            <person name="Jiao Y."/>
        </authorList>
    </citation>
    <scope>NUCLEOTIDE SEQUENCE [LARGE SCALE GENOMIC DNA]</scope>
    <source>
        <strain evidence="2">IBCAS-2021</strain>
        <tissue evidence="2">Leaf</tissue>
    </source>
</reference>
<name>A0AAV7ENI5_ARIFI</name>
<accession>A0AAV7ENI5</accession>
<dbReference type="Proteomes" id="UP000825729">
    <property type="component" value="Unassembled WGS sequence"/>
</dbReference>
<feature type="compositionally biased region" description="Low complexity" evidence="1">
    <location>
        <begin position="455"/>
        <end position="477"/>
    </location>
</feature>
<feature type="region of interest" description="Disordered" evidence="1">
    <location>
        <begin position="398"/>
        <end position="495"/>
    </location>
</feature>
<protein>
    <submittedName>
        <fullName evidence="2">Uncharacterized protein</fullName>
    </submittedName>
</protein>
<feature type="region of interest" description="Disordered" evidence="1">
    <location>
        <begin position="346"/>
        <end position="374"/>
    </location>
</feature>
<keyword evidence="3" id="KW-1185">Reference proteome</keyword>
<dbReference type="PANTHER" id="PTHR34112:SF13">
    <property type="entry name" value="OS04G0448200 PROTEIN"/>
    <property type="match status" value="1"/>
</dbReference>
<evidence type="ECO:0000256" key="1">
    <source>
        <dbReference type="SAM" id="MobiDB-lite"/>
    </source>
</evidence>
<evidence type="ECO:0000313" key="3">
    <source>
        <dbReference type="Proteomes" id="UP000825729"/>
    </source>
</evidence>
<feature type="compositionally biased region" description="Low complexity" evidence="1">
    <location>
        <begin position="61"/>
        <end position="83"/>
    </location>
</feature>
<feature type="compositionally biased region" description="Polar residues" evidence="1">
    <location>
        <begin position="438"/>
        <end position="447"/>
    </location>
</feature>
<organism evidence="2 3">
    <name type="scientific">Aristolochia fimbriata</name>
    <name type="common">White veined hardy Dutchman's pipe vine</name>
    <dbReference type="NCBI Taxonomy" id="158543"/>
    <lineage>
        <taxon>Eukaryota</taxon>
        <taxon>Viridiplantae</taxon>
        <taxon>Streptophyta</taxon>
        <taxon>Embryophyta</taxon>
        <taxon>Tracheophyta</taxon>
        <taxon>Spermatophyta</taxon>
        <taxon>Magnoliopsida</taxon>
        <taxon>Magnoliidae</taxon>
        <taxon>Piperales</taxon>
        <taxon>Aristolochiaceae</taxon>
        <taxon>Aristolochia</taxon>
    </lineage>
</organism>
<comment type="caution">
    <text evidence="2">The sequence shown here is derived from an EMBL/GenBank/DDBJ whole genome shotgun (WGS) entry which is preliminary data.</text>
</comment>